<comment type="caution">
    <text evidence="4">The sequence shown here is derived from an EMBL/GenBank/DDBJ whole genome shotgun (WGS) entry which is preliminary data.</text>
</comment>
<protein>
    <submittedName>
        <fullName evidence="4">N-acetyltransferase</fullName>
    </submittedName>
</protein>
<dbReference type="InterPro" id="IPR016181">
    <property type="entry name" value="Acyl_CoA_acyltransferase"/>
</dbReference>
<dbReference type="PROSITE" id="PS51186">
    <property type="entry name" value="GNAT"/>
    <property type="match status" value="1"/>
</dbReference>
<proteinExistence type="predicted"/>
<dbReference type="RefSeq" id="WP_120629825.1">
    <property type="nucleotide sequence ID" value="NZ_RAWG01000388.1"/>
</dbReference>
<dbReference type="NCBIfam" id="NF040503">
    <property type="entry name" value="resist_ArsN1a"/>
    <property type="match status" value="1"/>
</dbReference>
<gene>
    <name evidence="4" type="ORF">D7X12_36510</name>
</gene>
<dbReference type="Pfam" id="PF00583">
    <property type="entry name" value="Acetyltransf_1"/>
    <property type="match status" value="1"/>
</dbReference>
<dbReference type="GO" id="GO:0016747">
    <property type="term" value="F:acyltransferase activity, transferring groups other than amino-acyl groups"/>
    <property type="evidence" value="ECO:0007669"/>
    <property type="project" value="InterPro"/>
</dbReference>
<evidence type="ECO:0000313" key="5">
    <source>
        <dbReference type="Proteomes" id="UP000273405"/>
    </source>
</evidence>
<dbReference type="SUPFAM" id="SSF55729">
    <property type="entry name" value="Acyl-CoA N-acyltransferases (Nat)"/>
    <property type="match status" value="1"/>
</dbReference>
<keyword evidence="2" id="KW-0012">Acyltransferase</keyword>
<dbReference type="InterPro" id="IPR000182">
    <property type="entry name" value="GNAT_dom"/>
</dbReference>
<evidence type="ECO:0000313" key="4">
    <source>
        <dbReference type="EMBL" id="RKH33090.1"/>
    </source>
</evidence>
<dbReference type="OrthoDB" id="5459937at2"/>
<dbReference type="Proteomes" id="UP000273405">
    <property type="component" value="Unassembled WGS sequence"/>
</dbReference>
<keyword evidence="5" id="KW-1185">Reference proteome</keyword>
<dbReference type="PANTHER" id="PTHR43072">
    <property type="entry name" value="N-ACETYLTRANSFERASE"/>
    <property type="match status" value="1"/>
</dbReference>
<organism evidence="4 5">
    <name type="scientific">Corallococcus sicarius</name>
    <dbReference type="NCBI Taxonomy" id="2316726"/>
    <lineage>
        <taxon>Bacteria</taxon>
        <taxon>Pseudomonadati</taxon>
        <taxon>Myxococcota</taxon>
        <taxon>Myxococcia</taxon>
        <taxon>Myxococcales</taxon>
        <taxon>Cystobacterineae</taxon>
        <taxon>Myxococcaceae</taxon>
        <taxon>Corallococcus</taxon>
    </lineage>
</organism>
<accession>A0A3A8MN64</accession>
<evidence type="ECO:0000256" key="2">
    <source>
        <dbReference type="ARBA" id="ARBA00023315"/>
    </source>
</evidence>
<dbReference type="EMBL" id="RAWG01000388">
    <property type="protein sequence ID" value="RKH33090.1"/>
    <property type="molecule type" value="Genomic_DNA"/>
</dbReference>
<dbReference type="Gene3D" id="3.40.630.30">
    <property type="match status" value="1"/>
</dbReference>
<dbReference type="CDD" id="cd04301">
    <property type="entry name" value="NAT_SF"/>
    <property type="match status" value="1"/>
</dbReference>
<feature type="domain" description="N-acetyltransferase" evidence="3">
    <location>
        <begin position="7"/>
        <end position="166"/>
    </location>
</feature>
<name>A0A3A8MN64_9BACT</name>
<reference evidence="5" key="1">
    <citation type="submission" date="2018-09" db="EMBL/GenBank/DDBJ databases">
        <authorList>
            <person name="Livingstone P.G."/>
            <person name="Whitworth D.E."/>
        </authorList>
    </citation>
    <scope>NUCLEOTIDE SEQUENCE [LARGE SCALE GENOMIC DNA]</scope>
    <source>
        <strain evidence="5">CA040B</strain>
    </source>
</reference>
<evidence type="ECO:0000256" key="1">
    <source>
        <dbReference type="ARBA" id="ARBA00022679"/>
    </source>
</evidence>
<keyword evidence="1 4" id="KW-0808">Transferase</keyword>
<sequence length="169" mass="18463">MSTPPLPGVRPATREDRAAIAAIYNAAIAERASTFETRPRMPEDIDAWLGKRHPVLVAEEDGRVIAYAATGAYSPRECYAGVADFSIYVAPEARGRSVGQHVLQALLKEAEAAGFHKLTSRVFATNVRSRALLGRLGFREVGVHEKHAPLEGVWHDVVVVEKLLLANVR</sequence>
<evidence type="ECO:0000259" key="3">
    <source>
        <dbReference type="PROSITE" id="PS51186"/>
    </source>
</evidence>
<dbReference type="PANTHER" id="PTHR43072:SF23">
    <property type="entry name" value="UPF0039 PROTEIN C11D3.02C"/>
    <property type="match status" value="1"/>
</dbReference>
<dbReference type="AlphaFoldDB" id="A0A3A8MN64"/>